<name>A0A1G7TPI0_9PROT</name>
<keyword evidence="6" id="KW-1278">Translocase</keyword>
<dbReference type="InterPro" id="IPR008995">
    <property type="entry name" value="Mo/tungstate-bd_C_term_dom"/>
</dbReference>
<feature type="domain" description="ABC transporter" evidence="9">
    <location>
        <begin position="4"/>
        <end position="234"/>
    </location>
</feature>
<dbReference type="PROSITE" id="PS50893">
    <property type="entry name" value="ABC_TRANSPORTER_2"/>
    <property type="match status" value="1"/>
</dbReference>
<dbReference type="PROSITE" id="PS00211">
    <property type="entry name" value="ABC_TRANSPORTER_1"/>
    <property type="match status" value="1"/>
</dbReference>
<keyword evidence="7" id="KW-0472">Membrane</keyword>
<dbReference type="GO" id="GO:0005524">
    <property type="term" value="F:ATP binding"/>
    <property type="evidence" value="ECO:0007669"/>
    <property type="project" value="UniProtKB-KW"/>
</dbReference>
<dbReference type="Proteomes" id="UP000217076">
    <property type="component" value="Unassembled WGS sequence"/>
</dbReference>
<keyword evidence="4" id="KW-0547">Nucleotide-binding</keyword>
<evidence type="ECO:0000313" key="11">
    <source>
        <dbReference type="Proteomes" id="UP000217076"/>
    </source>
</evidence>
<dbReference type="RefSeq" id="WP_092613945.1">
    <property type="nucleotide sequence ID" value="NZ_FNCV01000001.1"/>
</dbReference>
<dbReference type="Pfam" id="PF00005">
    <property type="entry name" value="ABC_tran"/>
    <property type="match status" value="1"/>
</dbReference>
<evidence type="ECO:0000256" key="8">
    <source>
        <dbReference type="SAM" id="MobiDB-lite"/>
    </source>
</evidence>
<dbReference type="STRING" id="83401.SAMN05421742_10163"/>
<keyword evidence="3" id="KW-1003">Cell membrane</keyword>
<evidence type="ECO:0000256" key="4">
    <source>
        <dbReference type="ARBA" id="ARBA00022741"/>
    </source>
</evidence>
<dbReference type="InterPro" id="IPR003593">
    <property type="entry name" value="AAA+_ATPase"/>
</dbReference>
<dbReference type="InterPro" id="IPR047641">
    <property type="entry name" value="ABC_transpr_MalK/UgpC-like"/>
</dbReference>
<evidence type="ECO:0000313" key="10">
    <source>
        <dbReference type="EMBL" id="SDG37216.1"/>
    </source>
</evidence>
<proteinExistence type="inferred from homology"/>
<accession>A0A1G7TPI0</accession>
<dbReference type="SUPFAM" id="SSF52540">
    <property type="entry name" value="P-loop containing nucleoside triphosphate hydrolases"/>
    <property type="match status" value="1"/>
</dbReference>
<dbReference type="Gene3D" id="3.40.50.300">
    <property type="entry name" value="P-loop containing nucleotide triphosphate hydrolases"/>
    <property type="match status" value="1"/>
</dbReference>
<dbReference type="EMBL" id="FNCV01000001">
    <property type="protein sequence ID" value="SDG37216.1"/>
    <property type="molecule type" value="Genomic_DNA"/>
</dbReference>
<dbReference type="SUPFAM" id="SSF50331">
    <property type="entry name" value="MOP-like"/>
    <property type="match status" value="1"/>
</dbReference>
<dbReference type="PANTHER" id="PTHR43875">
    <property type="entry name" value="MALTODEXTRIN IMPORT ATP-BINDING PROTEIN MSMX"/>
    <property type="match status" value="1"/>
</dbReference>
<protein>
    <submittedName>
        <fullName evidence="10">sn-glycerol 3-phosphate transport system ATP-binding protein</fullName>
    </submittedName>
</protein>
<dbReference type="SMART" id="SM00382">
    <property type="entry name" value="AAA"/>
    <property type="match status" value="1"/>
</dbReference>
<dbReference type="GO" id="GO:0140359">
    <property type="term" value="F:ABC-type transporter activity"/>
    <property type="evidence" value="ECO:0007669"/>
    <property type="project" value="UniProtKB-ARBA"/>
</dbReference>
<dbReference type="InterPro" id="IPR017871">
    <property type="entry name" value="ABC_transporter-like_CS"/>
</dbReference>
<evidence type="ECO:0000256" key="7">
    <source>
        <dbReference type="ARBA" id="ARBA00023136"/>
    </source>
</evidence>
<organism evidence="10 11">
    <name type="scientific">Roseospirillum parvum</name>
    <dbReference type="NCBI Taxonomy" id="83401"/>
    <lineage>
        <taxon>Bacteria</taxon>
        <taxon>Pseudomonadati</taxon>
        <taxon>Pseudomonadota</taxon>
        <taxon>Alphaproteobacteria</taxon>
        <taxon>Rhodospirillales</taxon>
        <taxon>Rhodospirillaceae</taxon>
        <taxon>Roseospirillum</taxon>
    </lineage>
</organism>
<sequence length="378" mass="40766">MSRVEVQGLCKQWGQTKALSEVSFSAEAGSFVVLLGPSGCGKSTLLRLVAGLETPSQGRVLIDGADVTGRDPARRGVSMVFQSYALFPHLSVAENIVFGLKVRRVPAPERARRLAQAAELVGLGDLLARKPAALSGGQRQRVALARAVVAETAVCLMDEPLSNLDARLRQEMRLELKALQRRLGMTVLYVTHDQTEAMSMADHVVLLNGGRLVQEGPPEELYAAPETPFAARFIGVPPMNLMPLSVEADGQVCLAGDVERRPLFAHSLPEGCRLGVRPEHLMLESADTPGQGILVVVDSEDYHGADTVVGVRPGPDLPDPPGPDTPPPIQVRLPGRVRLRRGEALRLRFAPADLHLFGPDGRRQDPLPRILPLATRPA</sequence>
<keyword evidence="5 10" id="KW-0067">ATP-binding</keyword>
<dbReference type="GO" id="GO:0016887">
    <property type="term" value="F:ATP hydrolysis activity"/>
    <property type="evidence" value="ECO:0007669"/>
    <property type="project" value="InterPro"/>
</dbReference>
<keyword evidence="2" id="KW-0813">Transport</keyword>
<evidence type="ECO:0000256" key="2">
    <source>
        <dbReference type="ARBA" id="ARBA00022448"/>
    </source>
</evidence>
<evidence type="ECO:0000256" key="3">
    <source>
        <dbReference type="ARBA" id="ARBA00022475"/>
    </source>
</evidence>
<dbReference type="AlphaFoldDB" id="A0A1G7TPI0"/>
<dbReference type="InterPro" id="IPR027417">
    <property type="entry name" value="P-loop_NTPase"/>
</dbReference>
<evidence type="ECO:0000256" key="5">
    <source>
        <dbReference type="ARBA" id="ARBA00022840"/>
    </source>
</evidence>
<feature type="region of interest" description="Disordered" evidence="8">
    <location>
        <begin position="359"/>
        <end position="378"/>
    </location>
</feature>
<dbReference type="FunFam" id="3.40.50.300:FF:000042">
    <property type="entry name" value="Maltose/maltodextrin ABC transporter, ATP-binding protein"/>
    <property type="match status" value="1"/>
</dbReference>
<reference evidence="11" key="1">
    <citation type="submission" date="2016-10" db="EMBL/GenBank/DDBJ databases">
        <authorList>
            <person name="Varghese N."/>
            <person name="Submissions S."/>
        </authorList>
    </citation>
    <scope>NUCLEOTIDE SEQUENCE [LARGE SCALE GENOMIC DNA]</scope>
    <source>
        <strain evidence="11">930I</strain>
    </source>
</reference>
<dbReference type="InterPro" id="IPR003439">
    <property type="entry name" value="ABC_transporter-like_ATP-bd"/>
</dbReference>
<evidence type="ECO:0000256" key="6">
    <source>
        <dbReference type="ARBA" id="ARBA00022967"/>
    </source>
</evidence>
<keyword evidence="11" id="KW-1185">Reference proteome</keyword>
<dbReference type="Gene3D" id="2.40.50.100">
    <property type="match status" value="1"/>
</dbReference>
<dbReference type="PANTHER" id="PTHR43875:SF15">
    <property type="entry name" value="TREHALOSE IMPORT ATP-BINDING PROTEIN SUGC"/>
    <property type="match status" value="1"/>
</dbReference>
<dbReference type="GO" id="GO:0055052">
    <property type="term" value="C:ATP-binding cassette (ABC) transporter complex, substrate-binding subunit-containing"/>
    <property type="evidence" value="ECO:0007669"/>
    <property type="project" value="TreeGrafter"/>
</dbReference>
<dbReference type="OrthoDB" id="9802264at2"/>
<comment type="similarity">
    <text evidence="1">Belongs to the ABC transporter superfamily.</text>
</comment>
<gene>
    <name evidence="10" type="ORF">SAMN05421742_10163</name>
</gene>
<evidence type="ECO:0000259" key="9">
    <source>
        <dbReference type="PROSITE" id="PS50893"/>
    </source>
</evidence>
<evidence type="ECO:0000256" key="1">
    <source>
        <dbReference type="ARBA" id="ARBA00005417"/>
    </source>
</evidence>